<dbReference type="InterPro" id="IPR057282">
    <property type="entry name" value="RETREG1-3-like_RHD"/>
</dbReference>
<dbReference type="OMA" id="YKHRTSC"/>
<feature type="domain" description="RETREG1-3/ARL6IP-like N-terminal reticulon-homology" evidence="7">
    <location>
        <begin position="32"/>
        <end position="171"/>
    </location>
</feature>
<feature type="transmembrane region" description="Helical" evidence="6">
    <location>
        <begin position="68"/>
        <end position="89"/>
    </location>
</feature>
<dbReference type="GeneID" id="113399974"/>
<evidence type="ECO:0000256" key="4">
    <source>
        <dbReference type="ARBA" id="ARBA00023136"/>
    </source>
</evidence>
<comment type="subcellular location">
    <subcellularLocation>
        <location evidence="1">Membrane</location>
        <topology evidence="1">Multi-pass membrane protein</topology>
    </subcellularLocation>
</comment>
<feature type="transmembrane region" description="Helical" evidence="6">
    <location>
        <begin position="44"/>
        <end position="62"/>
    </location>
</feature>
<keyword evidence="2 6" id="KW-0812">Transmembrane</keyword>
<evidence type="ECO:0000313" key="8">
    <source>
        <dbReference type="Proteomes" id="UP001652626"/>
    </source>
</evidence>
<name>A0A8B8IDE6_VANTA</name>
<reference evidence="9" key="1">
    <citation type="submission" date="2025-08" db="UniProtKB">
        <authorList>
            <consortium name="RefSeq"/>
        </authorList>
    </citation>
    <scope>IDENTIFICATION</scope>
    <source>
        <tissue evidence="9">Whole body</tissue>
    </source>
</reference>
<evidence type="ECO:0000256" key="5">
    <source>
        <dbReference type="SAM" id="MobiDB-lite"/>
    </source>
</evidence>
<protein>
    <submittedName>
        <fullName evidence="9">Uncharacterized protein LOC113399974 isoform X1</fullName>
    </submittedName>
</protein>
<keyword evidence="3 6" id="KW-1133">Transmembrane helix</keyword>
<organism evidence="8 9">
    <name type="scientific">Vanessa tameamea</name>
    <name type="common">Kamehameha butterfly</name>
    <dbReference type="NCBI Taxonomy" id="334116"/>
    <lineage>
        <taxon>Eukaryota</taxon>
        <taxon>Metazoa</taxon>
        <taxon>Ecdysozoa</taxon>
        <taxon>Arthropoda</taxon>
        <taxon>Hexapoda</taxon>
        <taxon>Insecta</taxon>
        <taxon>Pterygota</taxon>
        <taxon>Neoptera</taxon>
        <taxon>Endopterygota</taxon>
        <taxon>Lepidoptera</taxon>
        <taxon>Glossata</taxon>
        <taxon>Ditrysia</taxon>
        <taxon>Papilionoidea</taxon>
        <taxon>Nymphalidae</taxon>
        <taxon>Nymphalinae</taxon>
        <taxon>Vanessa</taxon>
    </lineage>
</organism>
<keyword evidence="8" id="KW-1185">Reference proteome</keyword>
<evidence type="ECO:0000313" key="9">
    <source>
        <dbReference type="RefSeq" id="XP_026495093.1"/>
    </source>
</evidence>
<evidence type="ECO:0000256" key="6">
    <source>
        <dbReference type="SAM" id="Phobius"/>
    </source>
</evidence>
<keyword evidence="4 6" id="KW-0472">Membrane</keyword>
<proteinExistence type="predicted"/>
<gene>
    <name evidence="9" type="primary">LOC113399974</name>
</gene>
<dbReference type="RefSeq" id="XP_026495093.1">
    <property type="nucleotide sequence ID" value="XM_026639308.2"/>
</dbReference>
<dbReference type="GO" id="GO:0016020">
    <property type="term" value="C:membrane"/>
    <property type="evidence" value="ECO:0007669"/>
    <property type="project" value="UniProtKB-SubCell"/>
</dbReference>
<dbReference type="AlphaFoldDB" id="A0A8B8IDE6"/>
<evidence type="ECO:0000259" key="7">
    <source>
        <dbReference type="Pfam" id="PF24456"/>
    </source>
</evidence>
<accession>A0A8B8IDE6</accession>
<evidence type="ECO:0000256" key="1">
    <source>
        <dbReference type="ARBA" id="ARBA00004141"/>
    </source>
</evidence>
<feature type="transmembrane region" description="Helical" evidence="6">
    <location>
        <begin position="162"/>
        <end position="183"/>
    </location>
</feature>
<dbReference type="GO" id="GO:0005783">
    <property type="term" value="C:endoplasmic reticulum"/>
    <property type="evidence" value="ECO:0007669"/>
    <property type="project" value="UniProtKB-ARBA"/>
</dbReference>
<dbReference type="Pfam" id="PF24456">
    <property type="entry name" value="RHD_RETREG1-3"/>
    <property type="match status" value="1"/>
</dbReference>
<sequence>MFASIKTFFKWSPKKSFENKNKTSSLIFVLFVNILEDVLFWKKIWLTLLFFLFFNVVFTSCVCRQLNILQFISGLCILIISIDAFEAWLKYKHRIACLKRLVYHENKNLKSVALKVQTSIENMWTGFIYLRDRNHTKAFLLLQIILTIMMLIGKYISGYTLIYLLCTVIFFLNKLIPPLVNILKKVQQNAESDFELEGLIPEETDVNLDLLSIEPDQKPIRDEKQSLDYWKPEDLPFEEASDSSDNSSSLVTNLSIEKMKTLSKDVEVSDSSEDEYMPQAQPSDQIQSTLDVQPVGTWSNAFNVLSNFGGTVANMVYSTHEDKKRKRVSSVDSSDGFEIIDKTDLQ</sequence>
<evidence type="ECO:0000256" key="3">
    <source>
        <dbReference type="ARBA" id="ARBA00022989"/>
    </source>
</evidence>
<dbReference type="Proteomes" id="UP001652626">
    <property type="component" value="Chromosome 8"/>
</dbReference>
<evidence type="ECO:0000256" key="2">
    <source>
        <dbReference type="ARBA" id="ARBA00022692"/>
    </source>
</evidence>
<feature type="transmembrane region" description="Helical" evidence="6">
    <location>
        <begin position="138"/>
        <end position="156"/>
    </location>
</feature>
<feature type="region of interest" description="Disordered" evidence="5">
    <location>
        <begin position="320"/>
        <end position="346"/>
    </location>
</feature>